<dbReference type="AlphaFoldDB" id="A0A3B7MD99"/>
<proteinExistence type="predicted"/>
<organism evidence="1 2">
    <name type="scientific">Thermosynechococcus sichuanensis E542</name>
    <dbReference type="NCBI Taxonomy" id="2016101"/>
    <lineage>
        <taxon>Bacteria</taxon>
        <taxon>Bacillati</taxon>
        <taxon>Cyanobacteriota</taxon>
        <taxon>Cyanophyceae</taxon>
        <taxon>Acaryochloridales</taxon>
        <taxon>Thermosynechococcaceae</taxon>
        <taxon>Thermosynechococcus</taxon>
        <taxon>Thermosynechococcus sichuanensis</taxon>
    </lineage>
</organism>
<dbReference type="Proteomes" id="UP000261812">
    <property type="component" value="Chromosome"/>
</dbReference>
<sequence length="81" mass="9219">MSLSDYMNAALERAIYQFNAEDGLIYGEIPDLEGVKAHGKTVLECREHLSELLEDWIYFHVSRGIPVPVINGIEVPVREIF</sequence>
<dbReference type="InterPro" id="IPR049389">
    <property type="entry name" value="TTHA0281-like"/>
</dbReference>
<dbReference type="InterPro" id="IPR035069">
    <property type="entry name" value="TTHA1013/TTHA0281-like"/>
</dbReference>
<gene>
    <name evidence="1" type="ORF">D3A95_01050</name>
</gene>
<accession>A0A3B7MD99</accession>
<evidence type="ECO:0000313" key="2">
    <source>
        <dbReference type="Proteomes" id="UP000261812"/>
    </source>
</evidence>
<dbReference type="EMBL" id="CP032152">
    <property type="protein sequence ID" value="AXY67264.1"/>
    <property type="molecule type" value="Genomic_DNA"/>
</dbReference>
<reference evidence="2" key="1">
    <citation type="submission" date="2018-09" db="EMBL/GenBank/DDBJ databases">
        <title>Complete genome sequence of thermophilic cyanobacteria strain Thermosynechococcus elongatus PKUAC-SCTE542.</title>
        <authorList>
            <person name="Liang Y."/>
            <person name="Tang J."/>
            <person name="Daroch M."/>
        </authorList>
    </citation>
    <scope>NUCLEOTIDE SEQUENCE [LARGE SCALE GENOMIC DNA]</scope>
    <source>
        <strain evidence="2">E542</strain>
    </source>
</reference>
<name>A0A3B7MD99_9CYAN</name>
<dbReference type="Gene3D" id="3.30.160.250">
    <property type="match status" value="1"/>
</dbReference>
<keyword evidence="2" id="KW-1185">Reference proteome</keyword>
<dbReference type="SUPFAM" id="SSF143100">
    <property type="entry name" value="TTHA1013/TTHA0281-like"/>
    <property type="match status" value="1"/>
</dbReference>
<protein>
    <submittedName>
        <fullName evidence="1">Type II toxin-antitoxin system HicB family antitoxin</fullName>
    </submittedName>
</protein>
<evidence type="ECO:0000313" key="1">
    <source>
        <dbReference type="EMBL" id="AXY67264.1"/>
    </source>
</evidence>
<dbReference type="RefSeq" id="WP_181495588.1">
    <property type="nucleotide sequence ID" value="NZ_CP032152.1"/>
</dbReference>
<dbReference type="KEGG" id="tsq:D3A95_01050"/>
<dbReference type="Pfam" id="PF21748">
    <property type="entry name" value="UPF0150"/>
    <property type="match status" value="1"/>
</dbReference>